<dbReference type="InterPro" id="IPR002575">
    <property type="entry name" value="Aminoglycoside_PTrfase"/>
</dbReference>
<gene>
    <name evidence="2" type="ORF">QQZ08_003778</name>
</gene>
<keyword evidence="3" id="KW-1185">Reference proteome</keyword>
<dbReference type="SUPFAM" id="SSF56112">
    <property type="entry name" value="Protein kinase-like (PK-like)"/>
    <property type="match status" value="1"/>
</dbReference>
<evidence type="ECO:0000313" key="3">
    <source>
        <dbReference type="Proteomes" id="UP001498421"/>
    </source>
</evidence>
<dbReference type="Proteomes" id="UP001498421">
    <property type="component" value="Unassembled WGS sequence"/>
</dbReference>
<proteinExistence type="predicted"/>
<dbReference type="InterPro" id="IPR051678">
    <property type="entry name" value="AGP_Transferase"/>
</dbReference>
<feature type="domain" description="Aminoglycoside phosphotransferase" evidence="1">
    <location>
        <begin position="121"/>
        <end position="295"/>
    </location>
</feature>
<dbReference type="Pfam" id="PF01636">
    <property type="entry name" value="APH"/>
    <property type="match status" value="1"/>
</dbReference>
<name>A0ABR1IAE7_9HYPO</name>
<evidence type="ECO:0000313" key="2">
    <source>
        <dbReference type="EMBL" id="KAK7429752.1"/>
    </source>
</evidence>
<dbReference type="Gene3D" id="3.90.1200.10">
    <property type="match status" value="1"/>
</dbReference>
<comment type="caution">
    <text evidence="2">The sequence shown here is derived from an EMBL/GenBank/DDBJ whole genome shotgun (WGS) entry which is preliminary data.</text>
</comment>
<evidence type="ECO:0000259" key="1">
    <source>
        <dbReference type="Pfam" id="PF01636"/>
    </source>
</evidence>
<dbReference type="PANTHER" id="PTHR21310">
    <property type="entry name" value="AMINOGLYCOSIDE PHOSPHOTRANSFERASE-RELATED-RELATED"/>
    <property type="match status" value="1"/>
</dbReference>
<dbReference type="EMBL" id="JAZAVK010000026">
    <property type="protein sequence ID" value="KAK7429752.1"/>
    <property type="molecule type" value="Genomic_DNA"/>
</dbReference>
<reference evidence="2 3" key="1">
    <citation type="journal article" date="2025" name="Microbiol. Resour. Announc.">
        <title>Draft genome sequences for Neonectria magnoliae and Neonectria punicea, canker pathogens of Liriodendron tulipifera and Acer saccharum in West Virginia.</title>
        <authorList>
            <person name="Petronek H.M."/>
            <person name="Kasson M.T."/>
            <person name="Metheny A.M."/>
            <person name="Stauder C.M."/>
            <person name="Lovett B."/>
            <person name="Lynch S.C."/>
            <person name="Garnas J.R."/>
            <person name="Kasson L.R."/>
            <person name="Stajich J.E."/>
        </authorList>
    </citation>
    <scope>NUCLEOTIDE SEQUENCE [LARGE SCALE GENOMIC DNA]</scope>
    <source>
        <strain evidence="2 3">NRRL 64651</strain>
    </source>
</reference>
<dbReference type="InterPro" id="IPR011009">
    <property type="entry name" value="Kinase-like_dom_sf"/>
</dbReference>
<organism evidence="2 3">
    <name type="scientific">Neonectria magnoliae</name>
    <dbReference type="NCBI Taxonomy" id="2732573"/>
    <lineage>
        <taxon>Eukaryota</taxon>
        <taxon>Fungi</taxon>
        <taxon>Dikarya</taxon>
        <taxon>Ascomycota</taxon>
        <taxon>Pezizomycotina</taxon>
        <taxon>Sordariomycetes</taxon>
        <taxon>Hypocreomycetidae</taxon>
        <taxon>Hypocreales</taxon>
        <taxon>Nectriaceae</taxon>
        <taxon>Neonectria</taxon>
    </lineage>
</organism>
<protein>
    <recommendedName>
        <fullName evidence="1">Aminoglycoside phosphotransferase domain-containing protein</fullName>
    </recommendedName>
</protein>
<accession>A0ABR1IAE7</accession>
<dbReference type="PANTHER" id="PTHR21310:SF37">
    <property type="entry name" value="AMINOGLYCOSIDE PHOSPHOTRANSFERASE DOMAIN-CONTAINING PROTEIN"/>
    <property type="match status" value="1"/>
</dbReference>
<sequence length="457" mass="52273">MSSSSWLSTAWRTVSRIFAVGQHQAATNQYPLTQEQRDSKRQPFIYSIDQDAVRALASRHNDEEPSRILASDSGSFNVCFFIEFPNSHTRWVVRIPIEPVIYDVWTKLQSEVVTMRPTTQAYLILDFFPGQPLDLQALAKDTAARRKHFYTQLLGVMAQLRQLEFATAGSLMPDHDGGPVPVIGNVLSISINELQINRSEATSPSIFSSATSFALYQHKLMSEAYRLPKSELSRQTAELELFALNHLQQLIPEIIASEWDSGPFMLSHSDLRPANIIVDDDLNIRSIIDWEWACTVPRQFFMPPSWITAQNLGYTTGMDRDKTFLEFRQVLEAKASSSGLYCQLADEWGPDLPNTLVLPLAEILQHHSNLIHIYYKCVFPQSFQKPRDEVIAGFFQDSSQRSRNHASEVQQRIINSERYTQHLKDNGLYVPDEEARQAREWLEKARQLQEKLGIDKI</sequence>